<dbReference type="PRINTS" id="PR02012">
    <property type="entry name" value="RCMTNOP2"/>
</dbReference>
<feature type="compositionally biased region" description="Acidic residues" evidence="11">
    <location>
        <begin position="88"/>
        <end position="103"/>
    </location>
</feature>
<feature type="binding site" evidence="9">
    <location>
        <position position="406"/>
    </location>
    <ligand>
        <name>S-adenosyl-L-methionine</name>
        <dbReference type="ChEBI" id="CHEBI:59789"/>
    </ligand>
</feature>
<evidence type="ECO:0000256" key="5">
    <source>
        <dbReference type="ARBA" id="ARBA00022679"/>
    </source>
</evidence>
<dbReference type="GO" id="GO:0003723">
    <property type="term" value="F:RNA binding"/>
    <property type="evidence" value="ECO:0007669"/>
    <property type="project" value="UniProtKB-UniRule"/>
</dbReference>
<keyword evidence="14" id="KW-1185">Reference proteome</keyword>
<keyword evidence="8" id="KW-0539">Nucleus</keyword>
<evidence type="ECO:0000256" key="3">
    <source>
        <dbReference type="ARBA" id="ARBA00022517"/>
    </source>
</evidence>
<dbReference type="Pfam" id="PF22458">
    <property type="entry name" value="RsmF-B_ferredox"/>
    <property type="match status" value="1"/>
</dbReference>
<dbReference type="InterPro" id="IPR029063">
    <property type="entry name" value="SAM-dependent_MTases_sf"/>
</dbReference>
<feature type="compositionally biased region" description="Basic residues" evidence="11">
    <location>
        <begin position="644"/>
        <end position="661"/>
    </location>
</feature>
<dbReference type="KEGG" id="dpa:125503749"/>
<keyword evidence="3" id="KW-0690">Ribosome biogenesis</keyword>
<keyword evidence="7 9" id="KW-0694">RNA-binding</keyword>
<evidence type="ECO:0000256" key="11">
    <source>
        <dbReference type="SAM" id="MobiDB-lite"/>
    </source>
</evidence>
<dbReference type="PROSITE" id="PS01153">
    <property type="entry name" value="NOL1_NOP2_SUN"/>
    <property type="match status" value="1"/>
</dbReference>
<proteinExistence type="inferred from homology"/>
<feature type="binding site" evidence="9">
    <location>
        <position position="361"/>
    </location>
    <ligand>
        <name>S-adenosyl-L-methionine</name>
        <dbReference type="ChEBI" id="CHEBI:59789"/>
    </ligand>
</feature>
<dbReference type="Gene3D" id="3.30.70.1170">
    <property type="entry name" value="Sun protein, domain 3"/>
    <property type="match status" value="1"/>
</dbReference>
<dbReference type="GeneID" id="109540343"/>
<evidence type="ECO:0000256" key="2">
    <source>
        <dbReference type="ARBA" id="ARBA00007494"/>
    </source>
</evidence>
<feature type="binding site" evidence="9">
    <location>
        <begin position="337"/>
        <end position="343"/>
    </location>
    <ligand>
        <name>S-adenosyl-L-methionine</name>
        <dbReference type="ChEBI" id="CHEBI:59789"/>
    </ligand>
</feature>
<keyword evidence="6 9" id="KW-0949">S-adenosyl-L-methionine</keyword>
<feature type="compositionally biased region" description="Basic residues" evidence="11">
    <location>
        <begin position="622"/>
        <end position="636"/>
    </location>
</feature>
<dbReference type="SUPFAM" id="SSF53335">
    <property type="entry name" value="S-adenosyl-L-methionine-dependent methyltransferases"/>
    <property type="match status" value="1"/>
</dbReference>
<feature type="compositionally biased region" description="Basic and acidic residues" evidence="11">
    <location>
        <begin position="1"/>
        <end position="14"/>
    </location>
</feature>
<dbReference type="NCBIfam" id="TIGR00446">
    <property type="entry name" value="nop2p"/>
    <property type="match status" value="1"/>
</dbReference>
<accession>A0AAR5PTW1</accession>
<reference evidence="13" key="2">
    <citation type="submission" date="2024-08" db="UniProtKB">
        <authorList>
            <consortium name="EnsemblMetazoa"/>
        </authorList>
    </citation>
    <scope>IDENTIFICATION</scope>
</reference>
<evidence type="ECO:0000259" key="12">
    <source>
        <dbReference type="PROSITE" id="PS51686"/>
    </source>
</evidence>
<dbReference type="InterPro" id="IPR023267">
    <property type="entry name" value="RCMT"/>
</dbReference>
<protein>
    <recommendedName>
        <fullName evidence="12">SAM-dependent MTase RsmB/NOP-type domain-containing protein</fullName>
    </recommendedName>
</protein>
<reference evidence="14" key="1">
    <citation type="journal article" date="2013" name="Genome Biol.">
        <title>Draft genome of the mountain pine beetle, Dendroctonus ponderosae Hopkins, a major forest pest.</title>
        <authorList>
            <person name="Keeling C.I."/>
            <person name="Yuen M.M."/>
            <person name="Liao N.Y."/>
            <person name="Docking T.R."/>
            <person name="Chan S.K."/>
            <person name="Taylor G.A."/>
            <person name="Palmquist D.L."/>
            <person name="Jackman S.D."/>
            <person name="Nguyen A."/>
            <person name="Li M."/>
            <person name="Henderson H."/>
            <person name="Janes J.K."/>
            <person name="Zhao Y."/>
            <person name="Pandoh P."/>
            <person name="Moore R."/>
            <person name="Sperling F.A."/>
            <person name="Huber D.P."/>
            <person name="Birol I."/>
            <person name="Jones S.J."/>
            <person name="Bohlmann J."/>
        </authorList>
    </citation>
    <scope>NUCLEOTIDE SEQUENCE</scope>
</reference>
<dbReference type="Proteomes" id="UP000019118">
    <property type="component" value="Unassembled WGS sequence"/>
</dbReference>
<dbReference type="RefSeq" id="XP_048520453.1">
    <property type="nucleotide sequence ID" value="XM_048664496.1"/>
</dbReference>
<keyword evidence="5 9" id="KW-0808">Transferase</keyword>
<dbReference type="InterPro" id="IPR018314">
    <property type="entry name" value="RsmB/NOL1/NOP2-like_CS"/>
</dbReference>
<dbReference type="InterPro" id="IPR054728">
    <property type="entry name" value="RsmB-like_ferredoxin"/>
</dbReference>
<name>A0AAR5PTW1_DENPD</name>
<dbReference type="KEGG" id="dpa:109540343"/>
<dbReference type="GeneID" id="125503749"/>
<feature type="compositionally biased region" description="Basic and acidic residues" evidence="11">
    <location>
        <begin position="53"/>
        <end position="80"/>
    </location>
</feature>
<evidence type="ECO:0000256" key="1">
    <source>
        <dbReference type="ARBA" id="ARBA00004604"/>
    </source>
</evidence>
<dbReference type="PANTHER" id="PTHR22807:SF30">
    <property type="entry name" value="28S RRNA (CYTOSINE(4447)-C(5))-METHYLTRANSFERASE-RELATED"/>
    <property type="match status" value="1"/>
</dbReference>
<dbReference type="InterPro" id="IPR001678">
    <property type="entry name" value="MeTrfase_RsmB-F_NOP2_dom"/>
</dbReference>
<dbReference type="RefSeq" id="XP_019764251.1">
    <property type="nucleotide sequence ID" value="XM_019908692.2"/>
</dbReference>
<comment type="subcellular location">
    <subcellularLocation>
        <location evidence="1">Nucleus</location>
        <location evidence="1">Nucleolus</location>
    </subcellularLocation>
</comment>
<feature type="region of interest" description="Disordered" evidence="11">
    <location>
        <begin position="622"/>
        <end position="661"/>
    </location>
</feature>
<comment type="similarity">
    <text evidence="2 9">Belongs to the class I-like SAM-binding methyltransferase superfamily. RsmB/NOP family.</text>
</comment>
<feature type="binding site" evidence="9">
    <location>
        <position position="388"/>
    </location>
    <ligand>
        <name>S-adenosyl-L-methionine</name>
        <dbReference type="ChEBI" id="CHEBI:59789"/>
    </ligand>
</feature>
<evidence type="ECO:0000313" key="14">
    <source>
        <dbReference type="Proteomes" id="UP000019118"/>
    </source>
</evidence>
<dbReference type="GO" id="GO:0005730">
    <property type="term" value="C:nucleolus"/>
    <property type="evidence" value="ECO:0007669"/>
    <property type="project" value="UniProtKB-SubCell"/>
</dbReference>
<evidence type="ECO:0000256" key="6">
    <source>
        <dbReference type="ARBA" id="ARBA00022691"/>
    </source>
</evidence>
<feature type="coiled-coil region" evidence="10">
    <location>
        <begin position="137"/>
        <end position="165"/>
    </location>
</feature>
<organism evidence="13 14">
    <name type="scientific">Dendroctonus ponderosae</name>
    <name type="common">Mountain pine beetle</name>
    <dbReference type="NCBI Taxonomy" id="77166"/>
    <lineage>
        <taxon>Eukaryota</taxon>
        <taxon>Metazoa</taxon>
        <taxon>Ecdysozoa</taxon>
        <taxon>Arthropoda</taxon>
        <taxon>Hexapoda</taxon>
        <taxon>Insecta</taxon>
        <taxon>Pterygota</taxon>
        <taxon>Neoptera</taxon>
        <taxon>Endopterygota</taxon>
        <taxon>Coleoptera</taxon>
        <taxon>Polyphaga</taxon>
        <taxon>Cucujiformia</taxon>
        <taxon>Curculionidae</taxon>
        <taxon>Scolytinae</taxon>
        <taxon>Dendroctonus</taxon>
    </lineage>
</organism>
<keyword evidence="10" id="KW-0175">Coiled coil</keyword>
<dbReference type="PANTHER" id="PTHR22807">
    <property type="entry name" value="NOP2 YEAST -RELATED NOL1/NOP2/FMU SUN DOMAIN-CONTAINING"/>
    <property type="match status" value="1"/>
</dbReference>
<evidence type="ECO:0000313" key="13">
    <source>
        <dbReference type="EnsemblMetazoa" id="XP_019764251.1"/>
    </source>
</evidence>
<dbReference type="Pfam" id="PF01189">
    <property type="entry name" value="Methyltr_RsmB-F"/>
    <property type="match status" value="1"/>
</dbReference>
<dbReference type="Gene3D" id="3.40.50.150">
    <property type="entry name" value="Vaccinia Virus protein VP39"/>
    <property type="match status" value="1"/>
</dbReference>
<evidence type="ECO:0000256" key="4">
    <source>
        <dbReference type="ARBA" id="ARBA00022603"/>
    </source>
</evidence>
<evidence type="ECO:0000256" key="9">
    <source>
        <dbReference type="PROSITE-ProRule" id="PRU01023"/>
    </source>
</evidence>
<evidence type="ECO:0000256" key="8">
    <source>
        <dbReference type="ARBA" id="ARBA00023242"/>
    </source>
</evidence>
<dbReference type="PRINTS" id="PR02008">
    <property type="entry name" value="RCMTFAMILY"/>
</dbReference>
<feature type="active site" description="Nucleophile" evidence="9">
    <location>
        <position position="463"/>
    </location>
</feature>
<sequence length="661" mass="75002">MGRKAKFNEGEIVKKGPGKKAKKQKDPVLPKSLKAPEDSLKQLSSRQKKRVKKREEKKVELLKKRQENRKNKKKESDEKIPPPPQQDSSEEDFSEDEEMASEDDNVKVDNLNDLSDSEENHSDDSYSDEDDLLPIEKENIKLKKKQALEEKEAEAEMQLNIANQESFKFPTKESEEEVKSLQDVQQRIREIIAVLSEFSKLRDAEHSRSEYIDLLKEDLCTYYSYNDFLMEKLMQLFPLSELLEYLEASEVQRPLTIRTNSLKTRRRDLAQALINRGVNLDPIGKWSKVGLVVYSSQVPVGATPEYLGGHYIIQGASSFLPVMALAPQENERILDMSSAPGGKASHIAALMKNTGVLFANDSNKDRTKAIVGNFHRLGVVNSVITCMDGRNIPKLMKVFFDRVLLDAPCTGTGVVAKDNSVKTSKNEIDIQRCYNLQRQLLLAAIDSVNAKSPTGGYIVYSTCSVLLEENEWVIDFALKKRNVKLVDTGLGFGTEGFTKYRHLRLHPTLNLTRRFYPHEHNMDGFFVAKLKKFSNVIPTSDTSDIAEEVEEEIEEAHEISLDETVGETKSTKVEKAKKKASLNGFKAKGVNGQRQFNKKIEDQEEPSKISWEDVPKKTSVKLGKKLKTVSKKKKIGSLKSNKPDKKHLKHKNVKLVKRHNK</sequence>
<dbReference type="InterPro" id="IPR023273">
    <property type="entry name" value="RCMT_NOP2"/>
</dbReference>
<evidence type="ECO:0000256" key="10">
    <source>
        <dbReference type="SAM" id="Coils"/>
    </source>
</evidence>
<dbReference type="AlphaFoldDB" id="A0AAR5PTW1"/>
<dbReference type="InterPro" id="IPR011023">
    <property type="entry name" value="Nop2p"/>
</dbReference>
<feature type="compositionally biased region" description="Basic and acidic residues" evidence="11">
    <location>
        <begin position="24"/>
        <end position="40"/>
    </location>
</feature>
<dbReference type="PROSITE" id="PS51686">
    <property type="entry name" value="SAM_MT_RSMB_NOP"/>
    <property type="match status" value="1"/>
</dbReference>
<dbReference type="GO" id="GO:0009383">
    <property type="term" value="F:rRNA (cytosine-C5-)-methyltransferase activity"/>
    <property type="evidence" value="ECO:0007669"/>
    <property type="project" value="TreeGrafter"/>
</dbReference>
<dbReference type="InterPro" id="IPR049560">
    <property type="entry name" value="MeTrfase_RsmB-F_NOP2_cat"/>
</dbReference>
<keyword evidence="4 9" id="KW-0489">Methyltransferase</keyword>
<feature type="domain" description="SAM-dependent MTase RsmB/NOP-type" evidence="12">
    <location>
        <begin position="245"/>
        <end position="533"/>
    </location>
</feature>
<dbReference type="FunFam" id="3.30.70.1170:FF:000001">
    <property type="entry name" value="Ribosomal RNA methyltransferase Nop2"/>
    <property type="match status" value="1"/>
</dbReference>
<feature type="region of interest" description="Disordered" evidence="11">
    <location>
        <begin position="1"/>
        <end position="133"/>
    </location>
</feature>
<dbReference type="GO" id="GO:0000470">
    <property type="term" value="P:maturation of LSU-rRNA"/>
    <property type="evidence" value="ECO:0007669"/>
    <property type="project" value="TreeGrafter"/>
</dbReference>
<dbReference type="EnsemblMetazoa" id="XM_019908692.1">
    <property type="protein sequence ID" value="XP_019764251.1"/>
    <property type="gene ID" value="LOC109540343"/>
</dbReference>
<evidence type="ECO:0000256" key="7">
    <source>
        <dbReference type="ARBA" id="ARBA00022884"/>
    </source>
</evidence>
<dbReference type="GO" id="GO:0070475">
    <property type="term" value="P:rRNA base methylation"/>
    <property type="evidence" value="ECO:0007669"/>
    <property type="project" value="TreeGrafter"/>
</dbReference>